<protein>
    <submittedName>
        <fullName evidence="1">Uncharacterized protein</fullName>
    </submittedName>
</protein>
<dbReference type="Proteomes" id="UP000245956">
    <property type="component" value="Unassembled WGS sequence"/>
</dbReference>
<reference evidence="1 2" key="1">
    <citation type="journal article" date="2016" name="Front. Microbiol.">
        <title>Genome and transcriptome sequences reveal the specific parasitism of the nematophagous Purpureocillium lilacinum 36-1.</title>
        <authorList>
            <person name="Xie J."/>
            <person name="Li S."/>
            <person name="Mo C."/>
            <person name="Xiao X."/>
            <person name="Peng D."/>
            <person name="Wang G."/>
            <person name="Xiao Y."/>
        </authorList>
    </citation>
    <scope>NUCLEOTIDE SEQUENCE [LARGE SCALE GENOMIC DNA]</scope>
    <source>
        <strain evidence="1 2">36-1</strain>
    </source>
</reference>
<proteinExistence type="predicted"/>
<evidence type="ECO:0000313" key="1">
    <source>
        <dbReference type="EMBL" id="PWI65095.1"/>
    </source>
</evidence>
<accession>A0A2U3DS77</accession>
<comment type="caution">
    <text evidence="1">The sequence shown here is derived from an EMBL/GenBank/DDBJ whole genome shotgun (WGS) entry which is preliminary data.</text>
</comment>
<dbReference type="AlphaFoldDB" id="A0A2U3DS77"/>
<evidence type="ECO:0000313" key="2">
    <source>
        <dbReference type="Proteomes" id="UP000245956"/>
    </source>
</evidence>
<name>A0A2U3DS77_PURLI</name>
<dbReference type="EMBL" id="LCWV01000038">
    <property type="protein sequence ID" value="PWI65095.1"/>
    <property type="molecule type" value="Genomic_DNA"/>
</dbReference>
<organism evidence="1 2">
    <name type="scientific">Purpureocillium lilacinum</name>
    <name type="common">Paecilomyces lilacinus</name>
    <dbReference type="NCBI Taxonomy" id="33203"/>
    <lineage>
        <taxon>Eukaryota</taxon>
        <taxon>Fungi</taxon>
        <taxon>Dikarya</taxon>
        <taxon>Ascomycota</taxon>
        <taxon>Pezizomycotina</taxon>
        <taxon>Sordariomycetes</taxon>
        <taxon>Hypocreomycetidae</taxon>
        <taxon>Hypocreales</taxon>
        <taxon>Ophiocordycipitaceae</taxon>
        <taxon>Purpureocillium</taxon>
    </lineage>
</organism>
<gene>
    <name evidence="1" type="ORF">PCL_07394</name>
</gene>
<sequence length="294" mass="32558">MSMPHAKQPEGHLQELHTIIVTLTEGSLKSLEKVSKRADRGGNVTRVVIFTGHVPSYHNGLKPNEYSPSRDKPHRSITPQQKKFIFSDAPLKMLNGALGRLKKCTTVHITDSSEMLQQGSFCFERRKRPTQGQLGNQSVHDNKTNAGHDKLFLHRAVSLMMSAAAGCSGISTIQIAIGSIESLCPLTSDALQLVRQQKGRSEEAFGTITSLSLKLDPEKPSKSSHLQSFLEKVTLEEVQLPSGTDWVDLGCLRGDYCSNCAIEMKWCMSEDNVRAFCQTISRKQILADPRNRDA</sequence>